<keyword evidence="2" id="KW-1185">Reference proteome</keyword>
<protein>
    <submittedName>
        <fullName evidence="1">Uncharacterized protein</fullName>
    </submittedName>
</protein>
<evidence type="ECO:0000313" key="1">
    <source>
        <dbReference type="EMBL" id="ACZ40399.1"/>
    </source>
</evidence>
<dbReference type="STRING" id="479434.Sthe_2996"/>
<dbReference type="InParanoid" id="D1C9A6"/>
<proteinExistence type="predicted"/>
<organism evidence="1 2">
    <name type="scientific">Sphaerobacter thermophilus (strain ATCC 49802 / DSM 20745 / KCCM 41009 / NCIMB 13125 / S 6022)</name>
    <dbReference type="NCBI Taxonomy" id="479434"/>
    <lineage>
        <taxon>Bacteria</taxon>
        <taxon>Pseudomonadati</taxon>
        <taxon>Thermomicrobiota</taxon>
        <taxon>Thermomicrobia</taxon>
        <taxon>Sphaerobacterales</taxon>
        <taxon>Sphaerobacterineae</taxon>
        <taxon>Sphaerobacteraceae</taxon>
        <taxon>Sphaerobacter</taxon>
    </lineage>
</organism>
<dbReference type="KEGG" id="sti:Sthe_2996"/>
<dbReference type="OrthoDB" id="2086168at2"/>
<evidence type="ECO:0000313" key="2">
    <source>
        <dbReference type="Proteomes" id="UP000002027"/>
    </source>
</evidence>
<accession>D1C9A6</accession>
<dbReference type="HOGENOM" id="CLU_156639_0_0_0"/>
<dbReference type="EMBL" id="CP001824">
    <property type="protein sequence ID" value="ACZ40399.1"/>
    <property type="molecule type" value="Genomic_DNA"/>
</dbReference>
<dbReference type="AlphaFoldDB" id="D1C9A6"/>
<reference evidence="1 2" key="2">
    <citation type="journal article" date="2010" name="Stand. Genomic Sci.">
        <title>Complete genome sequence of Desulfohalobium retbaense type strain (HR(100)).</title>
        <authorList>
            <person name="Spring S."/>
            <person name="Nolan M."/>
            <person name="Lapidus A."/>
            <person name="Glavina Del Rio T."/>
            <person name="Copeland A."/>
            <person name="Tice H."/>
            <person name="Cheng J.F."/>
            <person name="Lucas S."/>
            <person name="Land M."/>
            <person name="Chen F."/>
            <person name="Bruce D."/>
            <person name="Goodwin L."/>
            <person name="Pitluck S."/>
            <person name="Ivanova N."/>
            <person name="Mavromatis K."/>
            <person name="Mikhailova N."/>
            <person name="Pati A."/>
            <person name="Chen A."/>
            <person name="Palaniappan K."/>
            <person name="Hauser L."/>
            <person name="Chang Y.J."/>
            <person name="Jeffries C.D."/>
            <person name="Munk C."/>
            <person name="Kiss H."/>
            <person name="Chain P."/>
            <person name="Han C."/>
            <person name="Brettin T."/>
            <person name="Detter J.C."/>
            <person name="Schuler E."/>
            <person name="Goker M."/>
            <person name="Rohde M."/>
            <person name="Bristow J."/>
            <person name="Eisen J.A."/>
            <person name="Markowitz V."/>
            <person name="Hugenholtz P."/>
            <person name="Kyrpides N.C."/>
            <person name="Klenk H.P."/>
        </authorList>
    </citation>
    <scope>NUCLEOTIDE SEQUENCE [LARGE SCALE GENOMIC DNA]</scope>
    <source>
        <strain evidence="2">ATCC 49802 / DSM 20745 / S 6022</strain>
    </source>
</reference>
<dbReference type="RefSeq" id="WP_012873434.1">
    <property type="nucleotide sequence ID" value="NC_013524.1"/>
</dbReference>
<dbReference type="Proteomes" id="UP000002027">
    <property type="component" value="Chromosome 2"/>
</dbReference>
<sequence length="117" mass="13009">MCVLCGVLWTEDHWSEVGADEIPDQPDGTVVMEVHMARRGQRLRDRARRARMASTALRAWGITLQDWEGSSYIVRDRKGNSAVVPDLAQVWEAAEDMLGAPLDPLDPNLLAALRRGA</sequence>
<name>D1C9A6_SPHTD</name>
<reference evidence="2" key="1">
    <citation type="submission" date="2009-11" db="EMBL/GenBank/DDBJ databases">
        <title>The complete chromosome 2 of Sphaerobacter thermophilus DSM 20745.</title>
        <authorList>
            <person name="Lucas S."/>
            <person name="Copeland A."/>
            <person name="Lapidus A."/>
            <person name="Glavina del Rio T."/>
            <person name="Dalin E."/>
            <person name="Tice H."/>
            <person name="Bruce D."/>
            <person name="Goodwin L."/>
            <person name="Pitluck S."/>
            <person name="Kyrpides N."/>
            <person name="Mavromatis K."/>
            <person name="Ivanova N."/>
            <person name="Mikhailova N."/>
            <person name="LaButti K.M."/>
            <person name="Clum A."/>
            <person name="Sun H.I."/>
            <person name="Brettin T."/>
            <person name="Detter J.C."/>
            <person name="Han C."/>
            <person name="Larimer F."/>
            <person name="Land M."/>
            <person name="Hauser L."/>
            <person name="Markowitz V."/>
            <person name="Cheng J.F."/>
            <person name="Hugenholtz P."/>
            <person name="Woyke T."/>
            <person name="Wu D."/>
            <person name="Steenblock K."/>
            <person name="Schneider S."/>
            <person name="Pukall R."/>
            <person name="Goeker M."/>
            <person name="Klenk H.P."/>
            <person name="Eisen J.A."/>
        </authorList>
    </citation>
    <scope>NUCLEOTIDE SEQUENCE [LARGE SCALE GENOMIC DNA]</scope>
    <source>
        <strain evidence="2">ATCC 49802 / DSM 20745 / S 6022</strain>
    </source>
</reference>
<gene>
    <name evidence="1" type="ordered locus">Sthe_2996</name>
</gene>